<evidence type="ECO:0000313" key="1">
    <source>
        <dbReference type="EMBL" id="CAG8854382.1"/>
    </source>
</evidence>
<keyword evidence="2" id="KW-1185">Reference proteome</keyword>
<proteinExistence type="predicted"/>
<organism evidence="1 2">
    <name type="scientific">Gigaspora margarita</name>
    <dbReference type="NCBI Taxonomy" id="4874"/>
    <lineage>
        <taxon>Eukaryota</taxon>
        <taxon>Fungi</taxon>
        <taxon>Fungi incertae sedis</taxon>
        <taxon>Mucoromycota</taxon>
        <taxon>Glomeromycotina</taxon>
        <taxon>Glomeromycetes</taxon>
        <taxon>Diversisporales</taxon>
        <taxon>Gigasporaceae</taxon>
        <taxon>Gigaspora</taxon>
    </lineage>
</organism>
<accession>A0ABN7XHD7</accession>
<protein>
    <submittedName>
        <fullName evidence="1">15186_t:CDS:1</fullName>
    </submittedName>
</protein>
<reference evidence="1 2" key="1">
    <citation type="submission" date="2021-06" db="EMBL/GenBank/DDBJ databases">
        <authorList>
            <person name="Kallberg Y."/>
            <person name="Tangrot J."/>
            <person name="Rosling A."/>
        </authorList>
    </citation>
    <scope>NUCLEOTIDE SEQUENCE [LARGE SCALE GENOMIC DNA]</scope>
    <source>
        <strain evidence="1 2">120-4 pot B 10/14</strain>
    </source>
</reference>
<sequence>SNFTMNCTNFKMKFYTKKDPQQSIEILSKHWSKSHNEYLFFHKMNSAKSLLKQLEYNSCLVINYF</sequence>
<feature type="non-terminal residue" evidence="1">
    <location>
        <position position="65"/>
    </location>
</feature>
<gene>
    <name evidence="1" type="ORF">GMARGA_LOCUS43203</name>
</gene>
<evidence type="ECO:0000313" key="2">
    <source>
        <dbReference type="Proteomes" id="UP000789901"/>
    </source>
</evidence>
<feature type="non-terminal residue" evidence="1">
    <location>
        <position position="1"/>
    </location>
</feature>
<dbReference type="Proteomes" id="UP000789901">
    <property type="component" value="Unassembled WGS sequence"/>
</dbReference>
<dbReference type="EMBL" id="CAJVQB010137220">
    <property type="protein sequence ID" value="CAG8854382.1"/>
    <property type="molecule type" value="Genomic_DNA"/>
</dbReference>
<comment type="caution">
    <text evidence="1">The sequence shown here is derived from an EMBL/GenBank/DDBJ whole genome shotgun (WGS) entry which is preliminary data.</text>
</comment>
<name>A0ABN7XHD7_GIGMA</name>